<evidence type="ECO:0008006" key="4">
    <source>
        <dbReference type="Google" id="ProtNLM"/>
    </source>
</evidence>
<keyword evidence="1" id="KW-0472">Membrane</keyword>
<keyword evidence="1" id="KW-1133">Transmembrane helix</keyword>
<name>A0A095SUZ6_9FLAO</name>
<feature type="transmembrane region" description="Helical" evidence="1">
    <location>
        <begin position="52"/>
        <end position="69"/>
    </location>
</feature>
<accession>A0A095SUZ6</accession>
<dbReference type="STRING" id="1453498.LG45_09080"/>
<proteinExistence type="predicted"/>
<sequence length="316" mass="35523">MDNKDTLFNKIKSAAENAENQDFPGMEKVWSRIDAKLDTKVEKKHNNNWKKLMIAASILLFFSIGYQFIKSDEVILVPQNEVVTKDSIKPIIENTLENQNALVQSEELNPNIKENADEILEEQIKKTNTVAVAESVEETKRSDNGYLELSNDLIPESTPSKHYLNSASSNNSGTWMGSPKFESRGVEYKEAQKADEMEISNKNAVAKKEQKAKKVEPLVIVDDKITDKKVSDLVDEDVDILVELKEPLYIINGIEYTELEMFGPNPTSPYSPLNKQEIESFTVLQPEKATSIYGEKGKKGVVIVTTKNGKPAPKKQ</sequence>
<protein>
    <recommendedName>
        <fullName evidence="4">TonB-dependent receptor plug domain-containing protein</fullName>
    </recommendedName>
</protein>
<comment type="caution">
    <text evidence="2">The sequence shown here is derived from an EMBL/GenBank/DDBJ whole genome shotgun (WGS) entry which is preliminary data.</text>
</comment>
<dbReference type="RefSeq" id="WP_035126252.1">
    <property type="nucleotide sequence ID" value="NZ_JRHH01000003.1"/>
</dbReference>
<dbReference type="AlphaFoldDB" id="A0A095SUZ6"/>
<organism evidence="2 3">
    <name type="scientific">Flavobacterium aquatile LMG 4008 = ATCC 11947</name>
    <dbReference type="NCBI Taxonomy" id="1453498"/>
    <lineage>
        <taxon>Bacteria</taxon>
        <taxon>Pseudomonadati</taxon>
        <taxon>Bacteroidota</taxon>
        <taxon>Flavobacteriia</taxon>
        <taxon>Flavobacteriales</taxon>
        <taxon>Flavobacteriaceae</taxon>
        <taxon>Flavobacterium</taxon>
    </lineage>
</organism>
<gene>
    <name evidence="2" type="ORF">LG45_09080</name>
</gene>
<dbReference type="Gene3D" id="2.170.130.10">
    <property type="entry name" value="TonB-dependent receptor, plug domain"/>
    <property type="match status" value="1"/>
</dbReference>
<evidence type="ECO:0000313" key="3">
    <source>
        <dbReference type="Proteomes" id="UP000029554"/>
    </source>
</evidence>
<dbReference type="EMBL" id="JRHH01000003">
    <property type="protein sequence ID" value="KGD68427.1"/>
    <property type="molecule type" value="Genomic_DNA"/>
</dbReference>
<evidence type="ECO:0000313" key="2">
    <source>
        <dbReference type="EMBL" id="KGD68427.1"/>
    </source>
</evidence>
<dbReference type="OrthoDB" id="1352714at2"/>
<dbReference type="InterPro" id="IPR037066">
    <property type="entry name" value="Plug_dom_sf"/>
</dbReference>
<keyword evidence="1" id="KW-0812">Transmembrane</keyword>
<dbReference type="eggNOG" id="COG1629">
    <property type="taxonomic scope" value="Bacteria"/>
</dbReference>
<keyword evidence="3" id="KW-1185">Reference proteome</keyword>
<reference evidence="2 3" key="1">
    <citation type="submission" date="2014-09" db="EMBL/GenBank/DDBJ databases">
        <title>Whole Genome Shotgun of Flavobacterium aquatile LMG 4008.</title>
        <authorList>
            <person name="Gale A.N."/>
            <person name="Pipes S.E."/>
            <person name="Newman J.D."/>
        </authorList>
    </citation>
    <scope>NUCLEOTIDE SEQUENCE [LARGE SCALE GENOMIC DNA]</scope>
    <source>
        <strain evidence="2 3">LMG 4008</strain>
    </source>
</reference>
<evidence type="ECO:0000256" key="1">
    <source>
        <dbReference type="SAM" id="Phobius"/>
    </source>
</evidence>
<dbReference type="Proteomes" id="UP000029554">
    <property type="component" value="Unassembled WGS sequence"/>
</dbReference>